<keyword evidence="3 6" id="KW-0812">Transmembrane</keyword>
<evidence type="ECO:0000313" key="7">
    <source>
        <dbReference type="EMBL" id="HIR13515.1"/>
    </source>
</evidence>
<feature type="transmembrane region" description="Helical" evidence="6">
    <location>
        <begin position="183"/>
        <end position="200"/>
    </location>
</feature>
<evidence type="ECO:0000256" key="4">
    <source>
        <dbReference type="ARBA" id="ARBA00022989"/>
    </source>
</evidence>
<feature type="transmembrane region" description="Helical" evidence="6">
    <location>
        <begin position="21"/>
        <end position="39"/>
    </location>
</feature>
<dbReference type="Pfam" id="PF02588">
    <property type="entry name" value="YitT_membrane"/>
    <property type="match status" value="1"/>
</dbReference>
<dbReference type="InterPro" id="IPR003740">
    <property type="entry name" value="YitT"/>
</dbReference>
<name>A0A9D1D8Q4_9FIRM</name>
<dbReference type="AlphaFoldDB" id="A0A9D1D8Q4"/>
<reference evidence="7" key="2">
    <citation type="journal article" date="2021" name="PeerJ">
        <title>Extensive microbial diversity within the chicken gut microbiome revealed by metagenomics and culture.</title>
        <authorList>
            <person name="Gilroy R."/>
            <person name="Ravi A."/>
            <person name="Getino M."/>
            <person name="Pursley I."/>
            <person name="Horton D.L."/>
            <person name="Alikhan N.F."/>
            <person name="Baker D."/>
            <person name="Gharbi K."/>
            <person name="Hall N."/>
            <person name="Watson M."/>
            <person name="Adriaenssens E.M."/>
            <person name="Foster-Nyarko E."/>
            <person name="Jarju S."/>
            <person name="Secka A."/>
            <person name="Antonio M."/>
            <person name="Oren A."/>
            <person name="Chaudhuri R.R."/>
            <person name="La Ragione R."/>
            <person name="Hildebrand F."/>
            <person name="Pallen M.J."/>
        </authorList>
    </citation>
    <scope>NUCLEOTIDE SEQUENCE</scope>
    <source>
        <strain evidence="7">ChiSjej4B22-8148</strain>
    </source>
</reference>
<dbReference type="GO" id="GO:0005886">
    <property type="term" value="C:plasma membrane"/>
    <property type="evidence" value="ECO:0007669"/>
    <property type="project" value="UniProtKB-SubCell"/>
</dbReference>
<evidence type="ECO:0000313" key="8">
    <source>
        <dbReference type="Proteomes" id="UP000886757"/>
    </source>
</evidence>
<feature type="transmembrane region" description="Helical" evidence="6">
    <location>
        <begin position="87"/>
        <end position="105"/>
    </location>
</feature>
<evidence type="ECO:0000256" key="5">
    <source>
        <dbReference type="ARBA" id="ARBA00023136"/>
    </source>
</evidence>
<reference evidence="7" key="1">
    <citation type="submission" date="2020-10" db="EMBL/GenBank/DDBJ databases">
        <authorList>
            <person name="Gilroy R."/>
        </authorList>
    </citation>
    <scope>NUCLEOTIDE SEQUENCE</scope>
    <source>
        <strain evidence="7">ChiSjej4B22-8148</strain>
    </source>
</reference>
<keyword evidence="5 6" id="KW-0472">Membrane</keyword>
<dbReference type="PANTHER" id="PTHR33545:SF10">
    <property type="entry name" value="UPF0750 MEMBRANE PROTEIN YPJC"/>
    <property type="match status" value="1"/>
</dbReference>
<dbReference type="EMBL" id="DVGK01000071">
    <property type="protein sequence ID" value="HIR13515.1"/>
    <property type="molecule type" value="Genomic_DNA"/>
</dbReference>
<keyword evidence="4 6" id="KW-1133">Transmembrane helix</keyword>
<evidence type="ECO:0000256" key="2">
    <source>
        <dbReference type="ARBA" id="ARBA00022475"/>
    </source>
</evidence>
<protein>
    <submittedName>
        <fullName evidence="7">YitT family protein</fullName>
    </submittedName>
</protein>
<comment type="caution">
    <text evidence="7">The sequence shown here is derived from an EMBL/GenBank/DDBJ whole genome shotgun (WGS) entry which is preliminary data.</text>
</comment>
<dbReference type="PANTHER" id="PTHR33545">
    <property type="entry name" value="UPF0750 MEMBRANE PROTEIN YITT-RELATED"/>
    <property type="match status" value="1"/>
</dbReference>
<evidence type="ECO:0000256" key="3">
    <source>
        <dbReference type="ARBA" id="ARBA00022692"/>
    </source>
</evidence>
<organism evidence="7 8">
    <name type="scientific">Candidatus Choladousia intestinavium</name>
    <dbReference type="NCBI Taxonomy" id="2840727"/>
    <lineage>
        <taxon>Bacteria</taxon>
        <taxon>Bacillati</taxon>
        <taxon>Bacillota</taxon>
        <taxon>Clostridia</taxon>
        <taxon>Lachnospirales</taxon>
        <taxon>Lachnospiraceae</taxon>
        <taxon>Lachnospiraceae incertae sedis</taxon>
        <taxon>Candidatus Choladousia</taxon>
    </lineage>
</organism>
<feature type="transmembrane region" description="Helical" evidence="6">
    <location>
        <begin position="120"/>
        <end position="138"/>
    </location>
</feature>
<dbReference type="Proteomes" id="UP000886757">
    <property type="component" value="Unassembled WGS sequence"/>
</dbReference>
<accession>A0A9D1D8Q4</accession>
<comment type="subcellular location">
    <subcellularLocation>
        <location evidence="1">Cell membrane</location>
        <topology evidence="1">Multi-pass membrane protein</topology>
    </subcellularLocation>
</comment>
<dbReference type="InterPro" id="IPR051461">
    <property type="entry name" value="UPF0750_membrane"/>
</dbReference>
<evidence type="ECO:0000256" key="1">
    <source>
        <dbReference type="ARBA" id="ARBA00004651"/>
    </source>
</evidence>
<proteinExistence type="predicted"/>
<sequence length="236" mass="25684">MKKKMSLFWNALKDGLSIKGICLILLGAAVCTFGIHNIHQQTHITEGGVIGLMLLIQQWLGFSPAFITPILDLSCYLLAYKYLGGRFIKISAISTLSVSMFYKIWEAFPHMLPDLSDYPLLAAVLGGIFVGIGVGLIVRQGGSSGGDDALALVISHKSRCRLSHAYLFTDLTVLGLSLSYIPLSRIVFSVITVTISSFLIDRVQSFGKKPSVTYKTSRKKSIIHKGSGEKQSAENG</sequence>
<gene>
    <name evidence="7" type="ORF">IAB31_06290</name>
</gene>
<keyword evidence="2" id="KW-1003">Cell membrane</keyword>
<evidence type="ECO:0000256" key="6">
    <source>
        <dbReference type="SAM" id="Phobius"/>
    </source>
</evidence>